<dbReference type="AlphaFoldDB" id="A0A3N4II78"/>
<accession>A0A3N4II78</accession>
<evidence type="ECO:0000313" key="1">
    <source>
        <dbReference type="EMBL" id="RPA85835.1"/>
    </source>
</evidence>
<protein>
    <recommendedName>
        <fullName evidence="3">DUF4219 domain-containing protein</fullName>
    </recommendedName>
</protein>
<dbReference type="Proteomes" id="UP000275078">
    <property type="component" value="Unassembled WGS sequence"/>
</dbReference>
<name>A0A3N4II78_ASCIM</name>
<proteinExistence type="predicted"/>
<reference evidence="1 2" key="1">
    <citation type="journal article" date="2018" name="Nat. Ecol. Evol.">
        <title>Pezizomycetes genomes reveal the molecular basis of ectomycorrhizal truffle lifestyle.</title>
        <authorList>
            <person name="Murat C."/>
            <person name="Payen T."/>
            <person name="Noel B."/>
            <person name="Kuo A."/>
            <person name="Morin E."/>
            <person name="Chen J."/>
            <person name="Kohler A."/>
            <person name="Krizsan K."/>
            <person name="Balestrini R."/>
            <person name="Da Silva C."/>
            <person name="Montanini B."/>
            <person name="Hainaut M."/>
            <person name="Levati E."/>
            <person name="Barry K.W."/>
            <person name="Belfiori B."/>
            <person name="Cichocki N."/>
            <person name="Clum A."/>
            <person name="Dockter R.B."/>
            <person name="Fauchery L."/>
            <person name="Guy J."/>
            <person name="Iotti M."/>
            <person name="Le Tacon F."/>
            <person name="Lindquist E.A."/>
            <person name="Lipzen A."/>
            <person name="Malagnac F."/>
            <person name="Mello A."/>
            <person name="Molinier V."/>
            <person name="Miyauchi S."/>
            <person name="Poulain J."/>
            <person name="Riccioni C."/>
            <person name="Rubini A."/>
            <person name="Sitrit Y."/>
            <person name="Splivallo R."/>
            <person name="Traeger S."/>
            <person name="Wang M."/>
            <person name="Zifcakova L."/>
            <person name="Wipf D."/>
            <person name="Zambonelli A."/>
            <person name="Paolocci F."/>
            <person name="Nowrousian M."/>
            <person name="Ottonello S."/>
            <person name="Baldrian P."/>
            <person name="Spatafora J.W."/>
            <person name="Henrissat B."/>
            <person name="Nagy L.G."/>
            <person name="Aury J.M."/>
            <person name="Wincker P."/>
            <person name="Grigoriev I.V."/>
            <person name="Bonfante P."/>
            <person name="Martin F.M."/>
        </authorList>
    </citation>
    <scope>NUCLEOTIDE SEQUENCE [LARGE SCALE GENOMIC DNA]</scope>
    <source>
        <strain evidence="1 2">RN42</strain>
    </source>
</reference>
<gene>
    <name evidence="1" type="ORF">BJ508DRAFT_411803</name>
</gene>
<organism evidence="1 2">
    <name type="scientific">Ascobolus immersus RN42</name>
    <dbReference type="NCBI Taxonomy" id="1160509"/>
    <lineage>
        <taxon>Eukaryota</taxon>
        <taxon>Fungi</taxon>
        <taxon>Dikarya</taxon>
        <taxon>Ascomycota</taxon>
        <taxon>Pezizomycotina</taxon>
        <taxon>Pezizomycetes</taxon>
        <taxon>Pezizales</taxon>
        <taxon>Ascobolaceae</taxon>
        <taxon>Ascobolus</taxon>
    </lineage>
</organism>
<dbReference type="EMBL" id="ML119652">
    <property type="protein sequence ID" value="RPA85835.1"/>
    <property type="molecule type" value="Genomic_DNA"/>
</dbReference>
<evidence type="ECO:0008006" key="3">
    <source>
        <dbReference type="Google" id="ProtNLM"/>
    </source>
</evidence>
<dbReference type="Pfam" id="PF14223">
    <property type="entry name" value="Retrotran_gag_2"/>
    <property type="match status" value="1"/>
</dbReference>
<keyword evidence="2" id="KW-1185">Reference proteome</keyword>
<evidence type="ECO:0000313" key="2">
    <source>
        <dbReference type="Proteomes" id="UP000275078"/>
    </source>
</evidence>
<dbReference type="OrthoDB" id="7614122at2759"/>
<sequence>MDNSACWAHLVSVLPKLAISKYHDPKMAFGVANVCINYSAWKFRLKQFLEYEGLWDVVDPSAKASDLKDKDDMSFIAKDRRAFLVLTLTLSDPISRLVCECRSAREAWQAIEKEYGDGKRKIKDISEMALNSYADVSGR</sequence>